<comment type="caution">
    <text evidence="2">The sequence shown here is derived from an EMBL/GenBank/DDBJ whole genome shotgun (WGS) entry which is preliminary data.</text>
</comment>
<dbReference type="SUPFAM" id="SSF55469">
    <property type="entry name" value="FMN-dependent nitroreductase-like"/>
    <property type="match status" value="2"/>
</dbReference>
<evidence type="ECO:0000313" key="2">
    <source>
        <dbReference type="EMBL" id="MEI4280530.1"/>
    </source>
</evidence>
<reference evidence="2 3" key="1">
    <citation type="submission" date="2024-03" db="EMBL/GenBank/DDBJ databases">
        <title>Draft genome sequence of Klenkia terrae.</title>
        <authorList>
            <person name="Duangmal K."/>
            <person name="Chantavorakit T."/>
        </authorList>
    </citation>
    <scope>NUCLEOTIDE SEQUENCE [LARGE SCALE GENOMIC DNA]</scope>
    <source>
        <strain evidence="2 3">JCM 17786</strain>
    </source>
</reference>
<feature type="compositionally biased region" description="Low complexity" evidence="1">
    <location>
        <begin position="342"/>
        <end position="353"/>
    </location>
</feature>
<evidence type="ECO:0000313" key="3">
    <source>
        <dbReference type="Proteomes" id="UP001373496"/>
    </source>
</evidence>
<gene>
    <name evidence="2" type="ORF">UXQ13_18810</name>
</gene>
<dbReference type="InterPro" id="IPR050627">
    <property type="entry name" value="Nitroreductase/BluB"/>
</dbReference>
<dbReference type="EMBL" id="JBAPLV010000024">
    <property type="protein sequence ID" value="MEI4280530.1"/>
    <property type="molecule type" value="Genomic_DNA"/>
</dbReference>
<dbReference type="PANTHER" id="PTHR23026:SF123">
    <property type="entry name" value="NAD(P)H NITROREDUCTASE RV3131-RELATED"/>
    <property type="match status" value="1"/>
</dbReference>
<evidence type="ECO:0000256" key="1">
    <source>
        <dbReference type="SAM" id="MobiDB-lite"/>
    </source>
</evidence>
<dbReference type="InterPro" id="IPR000415">
    <property type="entry name" value="Nitroreductase-like"/>
</dbReference>
<accession>A0ABU8ECZ1</accession>
<dbReference type="PANTHER" id="PTHR23026">
    <property type="entry name" value="NADPH NITROREDUCTASE"/>
    <property type="match status" value="1"/>
</dbReference>
<dbReference type="NCBIfam" id="NF047509">
    <property type="entry name" value="Rv3131_FMN_oxido"/>
    <property type="match status" value="1"/>
</dbReference>
<protein>
    <recommendedName>
        <fullName evidence="4">Nitroreductase</fullName>
    </recommendedName>
</protein>
<evidence type="ECO:0008006" key="4">
    <source>
        <dbReference type="Google" id="ProtNLM"/>
    </source>
</evidence>
<feature type="region of interest" description="Disordered" evidence="1">
    <location>
        <begin position="198"/>
        <end position="221"/>
    </location>
</feature>
<name>A0ABU8ECZ1_9ACTN</name>
<feature type="region of interest" description="Disordered" evidence="1">
    <location>
        <begin position="325"/>
        <end position="359"/>
    </location>
</feature>
<proteinExistence type="predicted"/>
<organism evidence="2 3">
    <name type="scientific">Klenkia terrae</name>
    <dbReference type="NCBI Taxonomy" id="1052259"/>
    <lineage>
        <taxon>Bacteria</taxon>
        <taxon>Bacillati</taxon>
        <taxon>Actinomycetota</taxon>
        <taxon>Actinomycetes</taxon>
        <taxon>Geodermatophilales</taxon>
        <taxon>Geodermatophilaceae</taxon>
        <taxon>Klenkia</taxon>
    </lineage>
</organism>
<keyword evidence="3" id="KW-1185">Reference proteome</keyword>
<dbReference type="Proteomes" id="UP001373496">
    <property type="component" value="Unassembled WGS sequence"/>
</dbReference>
<dbReference type="Gene3D" id="3.40.109.10">
    <property type="entry name" value="NADH Oxidase"/>
    <property type="match status" value="1"/>
</dbReference>
<sequence>MPDPPATAADHLETPVPGTALHPDDVLQLVDLAQRAPSVHNTQPWRWRLDPAGLQLFADLDRALPATDPSGRELLLSCGAVLQHLVVVARAAGWSAQVRRFPDPADPHHLATVDLTPAVPAPGDTALAAAVAHRQTDRRAFADEPVPEGWWHQLAATAAVHRAHLVLVEPAAHRVVGQLAEAAAARIAADPRVAAETRAWSGRPAGSPDGVPGADVPAGPDPGDVPARRFATAELSVGVSPLPLRDGARLAVLATTGDRPLDQVEAGEALAAVLLHATAAGLASHVVSELVEVPDVRDRLAVEVLPPGLVPQVLVRLGRLPLHSAPLPRTGRRPAGSTIDRTATAGTTPGSGTYPVRGG</sequence>
<feature type="compositionally biased region" description="Low complexity" evidence="1">
    <location>
        <begin position="208"/>
        <end position="221"/>
    </location>
</feature>
<dbReference type="RefSeq" id="WP_225235710.1">
    <property type="nucleotide sequence ID" value="NZ_JBAPLV010000024.1"/>
</dbReference>